<dbReference type="CDD" id="cd00093">
    <property type="entry name" value="HTH_XRE"/>
    <property type="match status" value="1"/>
</dbReference>
<feature type="domain" description="HTH cro/C1-type" evidence="1">
    <location>
        <begin position="9"/>
        <end position="63"/>
    </location>
</feature>
<proteinExistence type="predicted"/>
<evidence type="ECO:0000313" key="2">
    <source>
        <dbReference type="EMBL" id="GGD35205.1"/>
    </source>
</evidence>
<dbReference type="RefSeq" id="WP_188527422.1">
    <property type="nucleotide sequence ID" value="NZ_BMGI01000003.1"/>
</dbReference>
<protein>
    <recommendedName>
        <fullName evidence="1">HTH cro/C1-type domain-containing protein</fullName>
    </recommendedName>
</protein>
<dbReference type="EMBL" id="BMGI01000003">
    <property type="protein sequence ID" value="GGD35205.1"/>
    <property type="molecule type" value="Genomic_DNA"/>
</dbReference>
<dbReference type="InterPro" id="IPR010982">
    <property type="entry name" value="Lambda_DNA-bd_dom_sf"/>
</dbReference>
<comment type="caution">
    <text evidence="2">The sequence shown here is derived from an EMBL/GenBank/DDBJ whole genome shotgun (WGS) entry which is preliminary data.</text>
</comment>
<organism evidence="2 3">
    <name type="scientific">Sinisalibacter lacisalsi</name>
    <dbReference type="NCBI Taxonomy" id="1526570"/>
    <lineage>
        <taxon>Bacteria</taxon>
        <taxon>Pseudomonadati</taxon>
        <taxon>Pseudomonadota</taxon>
        <taxon>Alphaproteobacteria</taxon>
        <taxon>Rhodobacterales</taxon>
        <taxon>Roseobacteraceae</taxon>
        <taxon>Sinisalibacter</taxon>
    </lineage>
</organism>
<name>A0ABQ1QPL6_9RHOB</name>
<dbReference type="Proteomes" id="UP000617355">
    <property type="component" value="Unassembled WGS sequence"/>
</dbReference>
<evidence type="ECO:0000259" key="1">
    <source>
        <dbReference type="PROSITE" id="PS50943"/>
    </source>
</evidence>
<dbReference type="PROSITE" id="PS50943">
    <property type="entry name" value="HTH_CROC1"/>
    <property type="match status" value="1"/>
</dbReference>
<dbReference type="InterPro" id="IPR001387">
    <property type="entry name" value="Cro/C1-type_HTH"/>
</dbReference>
<dbReference type="Gene3D" id="1.10.260.40">
    <property type="entry name" value="lambda repressor-like DNA-binding domains"/>
    <property type="match status" value="1"/>
</dbReference>
<dbReference type="SMART" id="SM00530">
    <property type="entry name" value="HTH_XRE"/>
    <property type="match status" value="1"/>
</dbReference>
<dbReference type="SUPFAM" id="SSF47413">
    <property type="entry name" value="lambda repressor-like DNA-binding domains"/>
    <property type="match status" value="1"/>
</dbReference>
<accession>A0ABQ1QPL6</accession>
<keyword evidence="3" id="KW-1185">Reference proteome</keyword>
<reference evidence="3" key="1">
    <citation type="journal article" date="2019" name="Int. J. Syst. Evol. Microbiol.">
        <title>The Global Catalogue of Microorganisms (GCM) 10K type strain sequencing project: providing services to taxonomists for standard genome sequencing and annotation.</title>
        <authorList>
            <consortium name="The Broad Institute Genomics Platform"/>
            <consortium name="The Broad Institute Genome Sequencing Center for Infectious Disease"/>
            <person name="Wu L."/>
            <person name="Ma J."/>
        </authorList>
    </citation>
    <scope>NUCLEOTIDE SEQUENCE [LARGE SCALE GENOMIC DNA]</scope>
    <source>
        <strain evidence="3">CGMCC 1.12922</strain>
    </source>
</reference>
<gene>
    <name evidence="2" type="ORF">GCM10011358_18970</name>
</gene>
<sequence length="116" mass="13321">MTTEFALDLRTARRKAGFVQSDIAHMLASHQSRVSDLEQGRKLPTLTETVMLSLIFGRSFESLFSMVMRQARRDLRKRVRKLPKNTRDFAGTFNRASSIERLRDRLAAEDEEHGGP</sequence>
<evidence type="ECO:0000313" key="3">
    <source>
        <dbReference type="Proteomes" id="UP000617355"/>
    </source>
</evidence>